<evidence type="ECO:0000256" key="1">
    <source>
        <dbReference type="SAM" id="MobiDB-lite"/>
    </source>
</evidence>
<reference evidence="2 3" key="2">
    <citation type="journal article" date="2013" name="IMA Fungus">
        <title>IMA Genome-F 1: Ceratocystis fimbriata: Draft nuclear genome sequence for the plant pathogen, Ceratocystis fimbriata.</title>
        <authorList>
            <person name="Wilken P.M."/>
            <person name="Steenkamp E.T."/>
            <person name="Wingfield M.J."/>
            <person name="de Beer Z.W."/>
            <person name="Wingfield B.D."/>
        </authorList>
    </citation>
    <scope>NUCLEOTIDE SEQUENCE [LARGE SCALE GENOMIC DNA]</scope>
    <source>
        <strain evidence="2 3">CBS 114723</strain>
    </source>
</reference>
<feature type="region of interest" description="Disordered" evidence="1">
    <location>
        <begin position="1"/>
        <end position="37"/>
    </location>
</feature>
<dbReference type="EMBL" id="APWK03000105">
    <property type="protein sequence ID" value="PHH51073.1"/>
    <property type="molecule type" value="Genomic_DNA"/>
</dbReference>
<dbReference type="Proteomes" id="UP000222788">
    <property type="component" value="Unassembled WGS sequence"/>
</dbReference>
<organism evidence="2 3">
    <name type="scientific">Ceratocystis fimbriata CBS 114723</name>
    <dbReference type="NCBI Taxonomy" id="1035309"/>
    <lineage>
        <taxon>Eukaryota</taxon>
        <taxon>Fungi</taxon>
        <taxon>Dikarya</taxon>
        <taxon>Ascomycota</taxon>
        <taxon>Pezizomycotina</taxon>
        <taxon>Sordariomycetes</taxon>
        <taxon>Hypocreomycetidae</taxon>
        <taxon>Microascales</taxon>
        <taxon>Ceratocystidaceae</taxon>
        <taxon>Ceratocystis</taxon>
    </lineage>
</organism>
<comment type="caution">
    <text evidence="2">The sequence shown here is derived from an EMBL/GenBank/DDBJ whole genome shotgun (WGS) entry which is preliminary data.</text>
</comment>
<accession>A0A2C5WZ47</accession>
<reference evidence="2 3" key="1">
    <citation type="journal article" date="2013" name="Fungal Biol.">
        <title>Analysis of microsatellite markers in the genome of the plant pathogen Ceratocystis fimbriata.</title>
        <authorList>
            <person name="Simpson M.C."/>
            <person name="Wilken P.M."/>
            <person name="Coetzee M.P."/>
            <person name="Wingfield M.J."/>
            <person name="Wingfield B.D."/>
        </authorList>
    </citation>
    <scope>NUCLEOTIDE SEQUENCE [LARGE SCALE GENOMIC DNA]</scope>
    <source>
        <strain evidence="2 3">CBS 114723</strain>
    </source>
</reference>
<evidence type="ECO:0000313" key="2">
    <source>
        <dbReference type="EMBL" id="PHH51073.1"/>
    </source>
</evidence>
<keyword evidence="3" id="KW-1185">Reference proteome</keyword>
<proteinExistence type="predicted"/>
<name>A0A2C5WZ47_9PEZI</name>
<evidence type="ECO:0000313" key="3">
    <source>
        <dbReference type="Proteomes" id="UP000222788"/>
    </source>
</evidence>
<gene>
    <name evidence="2" type="ORF">CFIMG_004356RA</name>
</gene>
<protein>
    <submittedName>
        <fullName evidence="2">Uncharacterized protein</fullName>
    </submittedName>
</protein>
<feature type="compositionally biased region" description="Polar residues" evidence="1">
    <location>
        <begin position="1"/>
        <end position="19"/>
    </location>
</feature>
<dbReference type="AlphaFoldDB" id="A0A2C5WZ47"/>
<sequence>MTNNSCNLHPTPIRTQGTKSEGEPLPAPSHPNPTPMAQQTSWGRYGDIAAMFWILVQHQAYVPVQIRSNPSPSLDSVIAAALATAKPTTSPSTSSSAHALASLLAFATNPQSLKGTFVWHPTGDLAVKWVNIEAKGRNMNIFFVSRP</sequence>
<feature type="compositionally biased region" description="Pro residues" evidence="1">
    <location>
        <begin position="25"/>
        <end position="34"/>
    </location>
</feature>